<keyword evidence="3 5" id="KW-0067">ATP-binding</keyword>
<evidence type="ECO:0000256" key="5">
    <source>
        <dbReference type="HAMAP-Rule" id="MF_00376"/>
    </source>
</evidence>
<comment type="function">
    <text evidence="5">Catalyzes the phosphorylation of the 3'-hydroxyl group of dephosphocoenzyme A to form coenzyme A.</text>
</comment>
<evidence type="ECO:0000256" key="6">
    <source>
        <dbReference type="NCBIfam" id="TIGR00152"/>
    </source>
</evidence>
<dbReference type="EMBL" id="FXTP01000001">
    <property type="protein sequence ID" value="SMO39963.1"/>
    <property type="molecule type" value="Genomic_DNA"/>
</dbReference>
<proteinExistence type="inferred from homology"/>
<feature type="binding site" evidence="5">
    <location>
        <begin position="11"/>
        <end position="16"/>
    </location>
    <ligand>
        <name>ATP</name>
        <dbReference type="ChEBI" id="CHEBI:30616"/>
    </ligand>
</feature>
<protein>
    <recommendedName>
        <fullName evidence="5 6">Dephospho-CoA kinase</fullName>
        <ecNumber evidence="5 6">2.7.1.24</ecNumber>
    </recommendedName>
    <alternativeName>
        <fullName evidence="5">Dephosphocoenzyme A kinase</fullName>
    </alternativeName>
</protein>
<dbReference type="PANTHER" id="PTHR10695:SF46">
    <property type="entry name" value="BIFUNCTIONAL COENZYME A SYNTHASE-RELATED"/>
    <property type="match status" value="1"/>
</dbReference>
<dbReference type="PRINTS" id="PR00988">
    <property type="entry name" value="URIDINKINASE"/>
</dbReference>
<keyword evidence="4 5" id="KW-0173">Coenzyme A biosynthesis</keyword>
<evidence type="ECO:0000256" key="2">
    <source>
        <dbReference type="ARBA" id="ARBA00022741"/>
    </source>
</evidence>
<dbReference type="InterPro" id="IPR027417">
    <property type="entry name" value="P-loop_NTPase"/>
</dbReference>
<organism evidence="7 8">
    <name type="scientific">Gracilimonas mengyeensis</name>
    <dbReference type="NCBI Taxonomy" id="1302730"/>
    <lineage>
        <taxon>Bacteria</taxon>
        <taxon>Pseudomonadati</taxon>
        <taxon>Balneolota</taxon>
        <taxon>Balneolia</taxon>
        <taxon>Balneolales</taxon>
        <taxon>Balneolaceae</taxon>
        <taxon>Gracilimonas</taxon>
    </lineage>
</organism>
<dbReference type="AlphaFoldDB" id="A0A521AYQ7"/>
<comment type="similarity">
    <text evidence="1 5">Belongs to the CoaE family.</text>
</comment>
<evidence type="ECO:0000313" key="8">
    <source>
        <dbReference type="Proteomes" id="UP000317557"/>
    </source>
</evidence>
<dbReference type="SUPFAM" id="SSF52540">
    <property type="entry name" value="P-loop containing nucleoside triphosphate hydrolases"/>
    <property type="match status" value="1"/>
</dbReference>
<dbReference type="EC" id="2.7.1.24" evidence="5 6"/>
<dbReference type="Pfam" id="PF01121">
    <property type="entry name" value="CoaE"/>
    <property type="match status" value="1"/>
</dbReference>
<keyword evidence="5" id="KW-0808">Transferase</keyword>
<dbReference type="Gene3D" id="3.40.50.300">
    <property type="entry name" value="P-loop containing nucleotide triphosphate hydrolases"/>
    <property type="match status" value="1"/>
</dbReference>
<comment type="subcellular location">
    <subcellularLocation>
        <location evidence="5">Cytoplasm</location>
    </subcellularLocation>
</comment>
<keyword evidence="5 7" id="KW-0418">Kinase</keyword>
<keyword evidence="5" id="KW-0963">Cytoplasm</keyword>
<dbReference type="Proteomes" id="UP000317557">
    <property type="component" value="Unassembled WGS sequence"/>
</dbReference>
<dbReference type="GO" id="GO:0005737">
    <property type="term" value="C:cytoplasm"/>
    <property type="evidence" value="ECO:0007669"/>
    <property type="project" value="UniProtKB-SubCell"/>
</dbReference>
<sequence length="199" mass="22898">MITVGITGGIGSGKTTFCKEWETQEDVFVLYADDFAKELMQTDPELIQQIKNTFGDESYDQEGNLNRPYLATEAFEKGRVEELNGLVHPVLWKRTEELIREKKKEGINVFAKEAAILLNDGRPENLDYVILLMADEDLRVERTLERDQSSHQKIEERMNKQPDFESLTHLADFVVMNDGSLKELKTKAFSILKKIKQID</sequence>
<dbReference type="NCBIfam" id="TIGR00152">
    <property type="entry name" value="dephospho-CoA kinase"/>
    <property type="match status" value="1"/>
</dbReference>
<reference evidence="7 8" key="1">
    <citation type="submission" date="2017-05" db="EMBL/GenBank/DDBJ databases">
        <authorList>
            <person name="Varghese N."/>
            <person name="Submissions S."/>
        </authorList>
    </citation>
    <scope>NUCLEOTIDE SEQUENCE [LARGE SCALE GENOMIC DNA]</scope>
    <source>
        <strain evidence="7 8">DSM 21985</strain>
    </source>
</reference>
<dbReference type="PROSITE" id="PS51219">
    <property type="entry name" value="DPCK"/>
    <property type="match status" value="1"/>
</dbReference>
<dbReference type="RefSeq" id="WP_142452952.1">
    <property type="nucleotide sequence ID" value="NZ_FXTP01000001.1"/>
</dbReference>
<dbReference type="GO" id="GO:0004140">
    <property type="term" value="F:dephospho-CoA kinase activity"/>
    <property type="evidence" value="ECO:0007669"/>
    <property type="project" value="UniProtKB-UniRule"/>
</dbReference>
<dbReference type="PANTHER" id="PTHR10695">
    <property type="entry name" value="DEPHOSPHO-COA KINASE-RELATED"/>
    <property type="match status" value="1"/>
</dbReference>
<evidence type="ECO:0000256" key="1">
    <source>
        <dbReference type="ARBA" id="ARBA00009018"/>
    </source>
</evidence>
<dbReference type="CDD" id="cd02022">
    <property type="entry name" value="DPCK"/>
    <property type="match status" value="1"/>
</dbReference>
<comment type="catalytic activity">
    <reaction evidence="5">
        <text>3'-dephospho-CoA + ATP = ADP + CoA + H(+)</text>
        <dbReference type="Rhea" id="RHEA:18245"/>
        <dbReference type="ChEBI" id="CHEBI:15378"/>
        <dbReference type="ChEBI" id="CHEBI:30616"/>
        <dbReference type="ChEBI" id="CHEBI:57287"/>
        <dbReference type="ChEBI" id="CHEBI:57328"/>
        <dbReference type="ChEBI" id="CHEBI:456216"/>
        <dbReference type="EC" id="2.7.1.24"/>
    </reaction>
</comment>
<keyword evidence="8" id="KW-1185">Reference proteome</keyword>
<dbReference type="OrthoDB" id="9812943at2"/>
<evidence type="ECO:0000313" key="7">
    <source>
        <dbReference type="EMBL" id="SMO39963.1"/>
    </source>
</evidence>
<gene>
    <name evidence="5" type="primary">coaE</name>
    <name evidence="7" type="ORF">SAMN06265219_101457</name>
</gene>
<evidence type="ECO:0000256" key="3">
    <source>
        <dbReference type="ARBA" id="ARBA00022840"/>
    </source>
</evidence>
<name>A0A521AYQ7_9BACT</name>
<comment type="pathway">
    <text evidence="5">Cofactor biosynthesis; coenzyme A biosynthesis; CoA from (R)-pantothenate: step 5/5.</text>
</comment>
<accession>A0A521AYQ7</accession>
<evidence type="ECO:0000256" key="4">
    <source>
        <dbReference type="ARBA" id="ARBA00022993"/>
    </source>
</evidence>
<dbReference type="GO" id="GO:0005524">
    <property type="term" value="F:ATP binding"/>
    <property type="evidence" value="ECO:0007669"/>
    <property type="project" value="UniProtKB-UniRule"/>
</dbReference>
<dbReference type="UniPathway" id="UPA00241">
    <property type="reaction ID" value="UER00356"/>
</dbReference>
<keyword evidence="2 5" id="KW-0547">Nucleotide-binding</keyword>
<dbReference type="InterPro" id="IPR001977">
    <property type="entry name" value="Depp_CoAkinase"/>
</dbReference>
<dbReference type="HAMAP" id="MF_00376">
    <property type="entry name" value="Dephospho_CoA_kinase"/>
    <property type="match status" value="1"/>
</dbReference>
<dbReference type="GO" id="GO:0015937">
    <property type="term" value="P:coenzyme A biosynthetic process"/>
    <property type="evidence" value="ECO:0007669"/>
    <property type="project" value="UniProtKB-UniRule"/>
</dbReference>